<protein>
    <recommendedName>
        <fullName evidence="4">Vacuolar protein sorting-associated protein 41</fullName>
    </recommendedName>
</protein>
<evidence type="ECO:0000259" key="7">
    <source>
        <dbReference type="Pfam" id="PF23411"/>
    </source>
</evidence>
<dbReference type="GO" id="GO:0006623">
    <property type="term" value="P:protein targeting to vacuole"/>
    <property type="evidence" value="ECO:0007669"/>
    <property type="project" value="InterPro"/>
</dbReference>
<keyword evidence="4" id="KW-0926">Vacuole</keyword>
<name>A0AA35NGT5_SACMI</name>
<dbReference type="Proteomes" id="UP001161438">
    <property type="component" value="Chromosome 4"/>
</dbReference>
<dbReference type="InterPro" id="IPR016902">
    <property type="entry name" value="Vps41"/>
</dbReference>
<reference evidence="8" key="1">
    <citation type="submission" date="2022-10" db="EMBL/GenBank/DDBJ databases">
        <authorList>
            <person name="Byrne P K."/>
        </authorList>
    </citation>
    <scope>NUCLEOTIDE SEQUENCE</scope>
    <source>
        <strain evidence="8">IFO1815</strain>
    </source>
</reference>
<dbReference type="PIRSF" id="PIRSF028921">
    <property type="entry name" value="VPS41"/>
    <property type="match status" value="1"/>
</dbReference>
<evidence type="ECO:0000256" key="1">
    <source>
        <dbReference type="ARBA" id="ARBA00009582"/>
    </source>
</evidence>
<organism evidence="8 9">
    <name type="scientific">Saccharomyces mikatae IFO 1815</name>
    <dbReference type="NCBI Taxonomy" id="226126"/>
    <lineage>
        <taxon>Eukaryota</taxon>
        <taxon>Fungi</taxon>
        <taxon>Dikarya</taxon>
        <taxon>Ascomycota</taxon>
        <taxon>Saccharomycotina</taxon>
        <taxon>Saccharomycetes</taxon>
        <taxon>Saccharomycetales</taxon>
        <taxon>Saccharomycetaceae</taxon>
        <taxon>Saccharomyces</taxon>
    </lineage>
</organism>
<dbReference type="GO" id="GO:0030897">
    <property type="term" value="C:HOPS complex"/>
    <property type="evidence" value="ECO:0007669"/>
    <property type="project" value="UniProtKB-UniRule"/>
</dbReference>
<dbReference type="RefSeq" id="XP_056081081.1">
    <property type="nucleotide sequence ID" value="XM_056226846.1"/>
</dbReference>
<evidence type="ECO:0000313" key="8">
    <source>
        <dbReference type="EMBL" id="CAI4037966.1"/>
    </source>
</evidence>
<dbReference type="AlphaFoldDB" id="A0AA35NGT5"/>
<evidence type="ECO:0000256" key="3">
    <source>
        <dbReference type="ARBA" id="ARBA00022927"/>
    </source>
</evidence>
<dbReference type="SMART" id="SM00299">
    <property type="entry name" value="CLH"/>
    <property type="match status" value="1"/>
</dbReference>
<dbReference type="InterPro" id="IPR001680">
    <property type="entry name" value="WD40_rpt"/>
</dbReference>
<dbReference type="FunFam" id="2.130.10.10:FF:000933">
    <property type="entry name" value="Vacuolar protein sorting-associated protein 41"/>
    <property type="match status" value="1"/>
</dbReference>
<dbReference type="InterPro" id="IPR036322">
    <property type="entry name" value="WD40_repeat_dom_sf"/>
</dbReference>
<dbReference type="Pfam" id="PF23411">
    <property type="entry name" value="Beta-prop_Vps41"/>
    <property type="match status" value="1"/>
</dbReference>
<feature type="compositionally biased region" description="Basic and acidic residues" evidence="6">
    <location>
        <begin position="22"/>
        <end position="39"/>
    </location>
</feature>
<dbReference type="PANTHER" id="PTHR12616:SF1">
    <property type="entry name" value="VACUOLAR PROTEIN SORTING-ASSOCIATED PROTEIN 41 HOMOLOG"/>
    <property type="match status" value="1"/>
</dbReference>
<dbReference type="PROSITE" id="PS50236">
    <property type="entry name" value="CHCR"/>
    <property type="match status" value="1"/>
</dbReference>
<dbReference type="GO" id="GO:0034058">
    <property type="term" value="P:endosomal vesicle fusion"/>
    <property type="evidence" value="ECO:0007669"/>
    <property type="project" value="UniProtKB-UniRule"/>
</dbReference>
<dbReference type="InterPro" id="IPR015943">
    <property type="entry name" value="WD40/YVTN_repeat-like_dom_sf"/>
</dbReference>
<evidence type="ECO:0000256" key="2">
    <source>
        <dbReference type="ARBA" id="ARBA00022448"/>
    </source>
</evidence>
<feature type="domain" description="Vps41 beta-propeller" evidence="7">
    <location>
        <begin position="104"/>
        <end position="502"/>
    </location>
</feature>
<keyword evidence="3 4" id="KW-0653">Protein transport</keyword>
<keyword evidence="2 4" id="KW-0813">Transport</keyword>
<dbReference type="GO" id="GO:0000329">
    <property type="term" value="C:fungal-type vacuole membrane"/>
    <property type="evidence" value="ECO:0007669"/>
    <property type="project" value="UniProtKB-UniRule"/>
</dbReference>
<dbReference type="Pfam" id="PF23556">
    <property type="entry name" value="TPR_Vps41"/>
    <property type="match status" value="1"/>
</dbReference>
<feature type="region of interest" description="Disordered" evidence="6">
    <location>
        <begin position="1"/>
        <end position="106"/>
    </location>
</feature>
<keyword evidence="9" id="KW-1185">Reference proteome</keyword>
<feature type="compositionally biased region" description="Polar residues" evidence="6">
    <location>
        <begin position="1"/>
        <end position="21"/>
    </location>
</feature>
<dbReference type="InterPro" id="IPR011990">
    <property type="entry name" value="TPR-like_helical_dom_sf"/>
</dbReference>
<comment type="subcellular location">
    <subcellularLocation>
        <location evidence="4">Vacuole</location>
    </subcellularLocation>
</comment>
<feature type="compositionally biased region" description="Acidic residues" evidence="6">
    <location>
        <begin position="73"/>
        <end position="101"/>
    </location>
</feature>
<dbReference type="GO" id="GO:0009267">
    <property type="term" value="P:cellular response to starvation"/>
    <property type="evidence" value="ECO:0007669"/>
    <property type="project" value="TreeGrafter"/>
</dbReference>
<dbReference type="Gene3D" id="1.25.40.10">
    <property type="entry name" value="Tetratricopeptide repeat domain"/>
    <property type="match status" value="1"/>
</dbReference>
<feature type="compositionally biased region" description="Polar residues" evidence="6">
    <location>
        <begin position="45"/>
        <end position="54"/>
    </location>
</feature>
<accession>A0AA35NGT5</accession>
<evidence type="ECO:0000313" key="9">
    <source>
        <dbReference type="Proteomes" id="UP001161438"/>
    </source>
</evidence>
<sequence>MTIDNLQDDTILNQQSGGSTIDRSDSISEKDNDDKKMEAVDVTPSMGNIGSIPQTDSKTSSIIDKSTIVTSATEEEVRDDESEEDEDEDDDDDDDDDDDEPPSLKYTRINQLPKNFFQRDSISSCLFADSFFAFGTHSGILHLTTCAFEPIKTIKCHRSSILCINTDGKYFATASIDGTVIIGSMDDPQNITQYDFKRPVNSVALHSNFQTSKMFVSGGMAGDVILSQRNWLGNRIDIVLNKRKKRNIKKDDLSSDMKGPIMGIYTLGDLILWMDDDGITFCDIPTRSQLLNIPFPSRIFNAQNVRPDLFRPHVHFLESDRIVIGWGSNIWLFKVSYTKESNSVRSSDSNSQSNNMGHFNPTTNLGSLLSSAASSFRGTPDKKVELECHFTVSMLISGLASFKDDQLLCLGFDLEIGEEGAIQENKGGLTFGTGPENLLLRGNAPDLKIVDLFNGDEIYNDEVIMKNYEKLSLNDYHLGKHIDKTTPEYYLISSNDAIRVQELSLKDHFDWFIERKQFYKAWKIGKYVIGSEERFSIGLTFLNTLIVKKDWSTLVNHLNIIFEETLNSLDSNSYDTINKVLKEWADIIEVLIKSGKIIEIAPLIPKKPALRKSVYDDVLHYFLANDMINKFHEYIFKWDLKLFSAKDFEEELETKIETASKPMAICDEGEYNITYRTELVHLYLKENKYTKAIPHLLKSKDLKALTIIKLQNLLPQYLDQIVDIILLPYNGEVSHIPKLSIFEIQTIFNKPIDLLFENRHTIPIDRIYKIFEHDCPKSFNKILFCYLVKFLGTDDSFMINPYENQLIELYSEYDRQSLLSFLQKHNNYNVEAAIEVCSSKTGLYNELIYLWGKIGETKKALSLIIDELRNPQLAIDFVKNWGDSDLWEFMINYSLDKPNFTKAILTCSDETSEIYLKVIRGMSNNLKIDNLQDIVKHIVQENSLSLEVRDNILVIINDETNKYADEFLRVRSRGKVFQVDETDNDINGDLHNFS</sequence>
<evidence type="ECO:0000256" key="4">
    <source>
        <dbReference type="PIRNR" id="PIRNR028921"/>
    </source>
</evidence>
<evidence type="ECO:0000256" key="5">
    <source>
        <dbReference type="PROSITE-ProRule" id="PRU01006"/>
    </source>
</evidence>
<evidence type="ECO:0000256" key="6">
    <source>
        <dbReference type="SAM" id="MobiDB-lite"/>
    </source>
</evidence>
<feature type="compositionally biased region" description="Low complexity" evidence="6">
    <location>
        <begin position="55"/>
        <end position="71"/>
    </location>
</feature>
<dbReference type="Gene3D" id="2.130.10.10">
    <property type="entry name" value="YVTN repeat-like/Quinoprotein amine dehydrogenase"/>
    <property type="match status" value="1"/>
</dbReference>
<dbReference type="EMBL" id="OX365760">
    <property type="protein sequence ID" value="CAI4037966.1"/>
    <property type="molecule type" value="Genomic_DNA"/>
</dbReference>
<gene>
    <name evidence="8" type="primary">SMKI04G3030</name>
    <name evidence="8" type="ORF">SMKI_04G3030</name>
</gene>
<dbReference type="GeneID" id="80917177"/>
<dbReference type="GO" id="GO:0016236">
    <property type="term" value="P:macroautophagy"/>
    <property type="evidence" value="ECO:0007669"/>
    <property type="project" value="TreeGrafter"/>
</dbReference>
<proteinExistence type="inferred from homology"/>
<dbReference type="SUPFAM" id="SSF50978">
    <property type="entry name" value="WD40 repeat-like"/>
    <property type="match status" value="1"/>
</dbReference>
<dbReference type="PANTHER" id="PTHR12616">
    <property type="entry name" value="VACUOLAR PROTEIN SORTING VPS41"/>
    <property type="match status" value="1"/>
</dbReference>
<dbReference type="GO" id="GO:0005770">
    <property type="term" value="C:late endosome"/>
    <property type="evidence" value="ECO:0007669"/>
    <property type="project" value="UniProtKB-UniRule"/>
</dbReference>
<dbReference type="InterPro" id="IPR045111">
    <property type="entry name" value="Vps41/Vps8"/>
</dbReference>
<dbReference type="InterPro" id="IPR057780">
    <property type="entry name" value="Beta-prop_Vps41"/>
</dbReference>
<dbReference type="SMART" id="SM00320">
    <property type="entry name" value="WD40"/>
    <property type="match status" value="2"/>
</dbReference>
<dbReference type="InterPro" id="IPR000547">
    <property type="entry name" value="Clathrin_H-chain/VPS_repeat"/>
</dbReference>
<comment type="function">
    <text evidence="4">Required for vacuolar assembly and vacuolar traffic.</text>
</comment>
<feature type="repeat" description="CHCR" evidence="5">
    <location>
        <begin position="755"/>
        <end position="903"/>
    </location>
</feature>
<comment type="similarity">
    <text evidence="1 4">Belongs to the VPS41 family.</text>
</comment>